<protein>
    <submittedName>
        <fullName evidence="2">Uncharacterized protein</fullName>
    </submittedName>
</protein>
<organism evidence="2 3">
    <name type="scientific">Christensenella minuta</name>
    <dbReference type="NCBI Taxonomy" id="626937"/>
    <lineage>
        <taxon>Bacteria</taxon>
        <taxon>Bacillati</taxon>
        <taxon>Bacillota</taxon>
        <taxon>Clostridia</taxon>
        <taxon>Christensenellales</taxon>
        <taxon>Christensenellaceae</taxon>
        <taxon>Christensenella</taxon>
    </lineage>
</organism>
<keyword evidence="3" id="KW-1185">Reference proteome</keyword>
<evidence type="ECO:0000256" key="1">
    <source>
        <dbReference type="SAM" id="MobiDB-lite"/>
    </source>
</evidence>
<accession>A0A136Q0V3</accession>
<gene>
    <name evidence="2" type="ORF">HMPREF3293_02984</name>
</gene>
<sequence length="57" mass="6170">MPFFHAQNPPGAENGRKASGKSALCRRTDQMPFTAPYAASCAVKEASARVDETEEKL</sequence>
<reference evidence="2 3" key="1">
    <citation type="submission" date="2016-02" db="EMBL/GenBank/DDBJ databases">
        <authorList>
            <person name="Wen L."/>
            <person name="He K."/>
            <person name="Yang H."/>
        </authorList>
    </citation>
    <scope>NUCLEOTIDE SEQUENCE [LARGE SCALE GENOMIC DNA]</scope>
    <source>
        <strain evidence="2 3">DSM 22607</strain>
    </source>
</reference>
<name>A0A136Q0V3_9FIRM</name>
<dbReference type="AlphaFoldDB" id="A0A136Q0V3"/>
<feature type="region of interest" description="Disordered" evidence="1">
    <location>
        <begin position="1"/>
        <end position="22"/>
    </location>
</feature>
<proteinExistence type="predicted"/>
<evidence type="ECO:0000313" key="3">
    <source>
        <dbReference type="Proteomes" id="UP000070366"/>
    </source>
</evidence>
<dbReference type="Proteomes" id="UP000070366">
    <property type="component" value="Unassembled WGS sequence"/>
</dbReference>
<dbReference type="STRING" id="626937.HMPREF3293_02984"/>
<dbReference type="EMBL" id="LSZW01000065">
    <property type="protein sequence ID" value="KXK64329.1"/>
    <property type="molecule type" value="Genomic_DNA"/>
</dbReference>
<evidence type="ECO:0000313" key="2">
    <source>
        <dbReference type="EMBL" id="KXK64329.1"/>
    </source>
</evidence>
<comment type="caution">
    <text evidence="2">The sequence shown here is derived from an EMBL/GenBank/DDBJ whole genome shotgun (WGS) entry which is preliminary data.</text>
</comment>